<sequence>MTGFTGAGSIGLVAATAIAISVQLELLPLGKLIALVQLGLAIGKTIRPLSYVPFECHRIDNPLLDACEDMWISHSTRKLYLACSDSQARRWMVLVVLDLNDPGLQLDGGPHRIEARKLGTPDYTGVDGDGLLSLTGFTGIDLPDGGVRFLVVNNRPAVDPATGKYAANQARAGVNATIEVFERSLTTMRTIIN</sequence>
<dbReference type="EMBL" id="JAUKUA010000004">
    <property type="protein sequence ID" value="KAK0716277.1"/>
    <property type="molecule type" value="Genomic_DNA"/>
</dbReference>
<organism evidence="1 2">
    <name type="scientific">Lasiosphaeris hirsuta</name>
    <dbReference type="NCBI Taxonomy" id="260670"/>
    <lineage>
        <taxon>Eukaryota</taxon>
        <taxon>Fungi</taxon>
        <taxon>Dikarya</taxon>
        <taxon>Ascomycota</taxon>
        <taxon>Pezizomycotina</taxon>
        <taxon>Sordariomycetes</taxon>
        <taxon>Sordariomycetidae</taxon>
        <taxon>Sordariales</taxon>
        <taxon>Lasiosphaeriaceae</taxon>
        <taxon>Lasiosphaeris</taxon>
    </lineage>
</organism>
<dbReference type="Proteomes" id="UP001172102">
    <property type="component" value="Unassembled WGS sequence"/>
</dbReference>
<evidence type="ECO:0000313" key="1">
    <source>
        <dbReference type="EMBL" id="KAK0716277.1"/>
    </source>
</evidence>
<name>A0AA40AI70_9PEZI</name>
<comment type="caution">
    <text evidence="1">The sequence shown here is derived from an EMBL/GenBank/DDBJ whole genome shotgun (WGS) entry which is preliminary data.</text>
</comment>
<proteinExistence type="predicted"/>
<accession>A0AA40AI70</accession>
<evidence type="ECO:0000313" key="2">
    <source>
        <dbReference type="Proteomes" id="UP001172102"/>
    </source>
</evidence>
<gene>
    <name evidence="1" type="ORF">B0H67DRAFT_645920</name>
</gene>
<keyword evidence="2" id="KW-1185">Reference proteome</keyword>
<reference evidence="1" key="1">
    <citation type="submission" date="2023-06" db="EMBL/GenBank/DDBJ databases">
        <title>Genome-scale phylogeny and comparative genomics of the fungal order Sordariales.</title>
        <authorList>
            <consortium name="Lawrence Berkeley National Laboratory"/>
            <person name="Hensen N."/>
            <person name="Bonometti L."/>
            <person name="Westerberg I."/>
            <person name="Brannstrom I.O."/>
            <person name="Guillou S."/>
            <person name="Cros-Aarteil S."/>
            <person name="Calhoun S."/>
            <person name="Haridas S."/>
            <person name="Kuo A."/>
            <person name="Mondo S."/>
            <person name="Pangilinan J."/>
            <person name="Riley R."/>
            <person name="Labutti K."/>
            <person name="Andreopoulos B."/>
            <person name="Lipzen A."/>
            <person name="Chen C."/>
            <person name="Yanf M."/>
            <person name="Daum C."/>
            <person name="Ng V."/>
            <person name="Clum A."/>
            <person name="Steindorff A."/>
            <person name="Ohm R."/>
            <person name="Martin F."/>
            <person name="Silar P."/>
            <person name="Natvig D."/>
            <person name="Lalanne C."/>
            <person name="Gautier V."/>
            <person name="Ament-Velasquez S.L."/>
            <person name="Kruys A."/>
            <person name="Hutchinson M.I."/>
            <person name="Powell A.J."/>
            <person name="Barry K."/>
            <person name="Miller A.N."/>
            <person name="Grigoriev I.V."/>
            <person name="Debuchy R."/>
            <person name="Gladieux P."/>
            <person name="Thoren M.H."/>
            <person name="Johannesson H."/>
        </authorList>
    </citation>
    <scope>NUCLEOTIDE SEQUENCE</scope>
    <source>
        <strain evidence="1">SMH4607-1</strain>
    </source>
</reference>
<protein>
    <submittedName>
        <fullName evidence="1">Uncharacterized protein</fullName>
    </submittedName>
</protein>
<dbReference type="AlphaFoldDB" id="A0AA40AI70"/>